<accession>B9TM82</accession>
<evidence type="ECO:0000313" key="2">
    <source>
        <dbReference type="EMBL" id="EEF23032.1"/>
    </source>
</evidence>
<protein>
    <submittedName>
        <fullName evidence="2">Uncharacterized protein</fullName>
    </submittedName>
</protein>
<proteinExistence type="predicted"/>
<dbReference type="InParanoid" id="B9TM82"/>
<sequence length="258" mass="28608">MKTLVLMSISFLLYGTALAQSPLQQDVDFIRQTIASNHPGLGFSADVAQVEHALTALAADTTAAPTQDRAWQRLSTLNPLFADAHLFIGYPDWRAETAAHLQAGGGLFPLELEIADKQLIVRAALGGATTTLAGARITAINGVPADSVRLALLQRTHGDTPRFRTNLLSQRWWFYYWKMYGAPPRYRLDLAQGGRRWQAIIAAGTQMPAILQAERDPFNFEIKSDGSARLKAGSFDHQFKERFLALTRTAFEQMRAQH</sequence>
<dbReference type="AlphaFoldDB" id="B9TM82"/>
<evidence type="ECO:0000313" key="3">
    <source>
        <dbReference type="Proteomes" id="UP000008311"/>
    </source>
</evidence>
<dbReference type="EMBL" id="EQ988412">
    <property type="protein sequence ID" value="EEF23032.1"/>
    <property type="molecule type" value="Genomic_DNA"/>
</dbReference>
<reference evidence="3" key="1">
    <citation type="journal article" date="2010" name="Nat. Biotechnol.">
        <title>Draft genome sequence of the oilseed species Ricinus communis.</title>
        <authorList>
            <person name="Chan A.P."/>
            <person name="Crabtree J."/>
            <person name="Zhao Q."/>
            <person name="Lorenzi H."/>
            <person name="Orvis J."/>
            <person name="Puiu D."/>
            <person name="Melake-Berhan A."/>
            <person name="Jones K.M."/>
            <person name="Redman J."/>
            <person name="Chen G."/>
            <person name="Cahoon E.B."/>
            <person name="Gedil M."/>
            <person name="Stanke M."/>
            <person name="Haas B.J."/>
            <person name="Wortman J.R."/>
            <person name="Fraser-Liggett C.M."/>
            <person name="Ravel J."/>
            <person name="Rabinowicz P.D."/>
        </authorList>
    </citation>
    <scope>NUCLEOTIDE SEQUENCE [LARGE SCALE GENOMIC DNA]</scope>
    <source>
        <strain evidence="3">cv. Hale</strain>
    </source>
</reference>
<organism evidence="2 3">
    <name type="scientific">Ricinus communis</name>
    <name type="common">Castor bean</name>
    <dbReference type="NCBI Taxonomy" id="3988"/>
    <lineage>
        <taxon>Eukaryota</taxon>
        <taxon>Viridiplantae</taxon>
        <taxon>Streptophyta</taxon>
        <taxon>Embryophyta</taxon>
        <taxon>Tracheophyta</taxon>
        <taxon>Spermatophyta</taxon>
        <taxon>Magnoliopsida</taxon>
        <taxon>eudicotyledons</taxon>
        <taxon>Gunneridae</taxon>
        <taxon>Pentapetalae</taxon>
        <taxon>rosids</taxon>
        <taxon>fabids</taxon>
        <taxon>Malpighiales</taxon>
        <taxon>Euphorbiaceae</taxon>
        <taxon>Acalyphoideae</taxon>
        <taxon>Acalypheae</taxon>
        <taxon>Ricinus</taxon>
    </lineage>
</organism>
<dbReference type="Proteomes" id="UP000008311">
    <property type="component" value="Unassembled WGS sequence"/>
</dbReference>
<gene>
    <name evidence="2" type="ORF">RCOM_2067700</name>
</gene>
<feature type="non-terminal residue" evidence="2">
    <location>
        <position position="258"/>
    </location>
</feature>
<keyword evidence="3" id="KW-1185">Reference proteome</keyword>
<keyword evidence="1" id="KW-0732">Signal</keyword>
<feature type="chain" id="PRO_5002892196" evidence="1">
    <location>
        <begin position="20"/>
        <end position="258"/>
    </location>
</feature>
<evidence type="ECO:0000256" key="1">
    <source>
        <dbReference type="SAM" id="SignalP"/>
    </source>
</evidence>
<feature type="signal peptide" evidence="1">
    <location>
        <begin position="1"/>
        <end position="19"/>
    </location>
</feature>
<name>B9TM82_RICCO</name>